<evidence type="ECO:0000313" key="9">
    <source>
        <dbReference type="RefSeq" id="XP_018828624.2"/>
    </source>
</evidence>
<keyword evidence="4 7" id="KW-1133">Transmembrane helix</keyword>
<dbReference type="GeneID" id="108997009"/>
<evidence type="ECO:0000256" key="7">
    <source>
        <dbReference type="SAM" id="Phobius"/>
    </source>
</evidence>
<gene>
    <name evidence="9 10" type="primary">LOC108997009</name>
</gene>
<keyword evidence="3 7" id="KW-0812">Transmembrane</keyword>
<name>A0A2I4FAF4_JUGRE</name>
<dbReference type="Proteomes" id="UP000235220">
    <property type="component" value="Chromosome 7"/>
</dbReference>
<feature type="transmembrane region" description="Helical" evidence="7">
    <location>
        <begin position="180"/>
        <end position="199"/>
    </location>
</feature>
<dbReference type="RefSeq" id="XP_018828625.2">
    <property type="nucleotide sequence ID" value="XM_018973080.2"/>
</dbReference>
<evidence type="ECO:0000256" key="5">
    <source>
        <dbReference type="ARBA" id="ARBA00023136"/>
    </source>
</evidence>
<dbReference type="RefSeq" id="XP_018828624.2">
    <property type="nucleotide sequence ID" value="XM_018973079.2"/>
</dbReference>
<proteinExistence type="inferred from homology"/>
<evidence type="ECO:0000256" key="4">
    <source>
        <dbReference type="ARBA" id="ARBA00022989"/>
    </source>
</evidence>
<evidence type="ECO:0000256" key="2">
    <source>
        <dbReference type="ARBA" id="ARBA00005982"/>
    </source>
</evidence>
<dbReference type="SUPFAM" id="SSF103473">
    <property type="entry name" value="MFS general substrate transporter"/>
    <property type="match status" value="1"/>
</dbReference>
<dbReference type="OrthoDB" id="8904098at2759"/>
<evidence type="ECO:0000256" key="1">
    <source>
        <dbReference type="ARBA" id="ARBA00004141"/>
    </source>
</evidence>
<keyword evidence="8" id="KW-1185">Reference proteome</keyword>
<feature type="transmembrane region" description="Helical" evidence="7">
    <location>
        <begin position="370"/>
        <end position="393"/>
    </location>
</feature>
<dbReference type="Pfam" id="PF00854">
    <property type="entry name" value="PTR2"/>
    <property type="match status" value="1"/>
</dbReference>
<dbReference type="GO" id="GO:0022857">
    <property type="term" value="F:transmembrane transporter activity"/>
    <property type="evidence" value="ECO:0000318"/>
    <property type="project" value="GO_Central"/>
</dbReference>
<protein>
    <submittedName>
        <fullName evidence="9 10">Protein NRT1/ PTR FAMILY 2.7-like</fullName>
    </submittedName>
</protein>
<dbReference type="KEGG" id="jre:108997009"/>
<dbReference type="GO" id="GO:0005886">
    <property type="term" value="C:plasma membrane"/>
    <property type="evidence" value="ECO:0000318"/>
    <property type="project" value="GO_Central"/>
</dbReference>
<sequence>MEASEMQQHFEGGRASYKESKRGGWTTFPFIIGSMMALSIAVGGWASNLIVFLITEFHVKSISATKISNVVLACSSLFPIAGAIIADSFFGSFPVVSIFAFVSLLGTIMFTLIATIQSFTPSRCAIGSSTCESPSNLQYAVLYMTLTLASMGSGGTRFTIATMGAEQFDKPKDQSAFFSWYYLTLYVANVISFTAIIYVQDNIGWGLGFGICAIANAIGLAALVLGKRFYRRVKPKGSPFKSIARVVVAAIRKRKTSATFGSHEDYYFGTTGNYMLKYLEDRVPTKRSFRFLNRAALKTESDRKSDGSYARSWRLCTMEEVEDLKNLLTIIPVWSTGIFLSTSIGVFNSLTILQALTMDRHLGPNFKIPAASFLVFNLLATAISIFVIDCLILPTWQNLTHRPITPLRRIGIGHFINIIALVGSALIETRRLHVAQTHEVLEGSIVPMSASWLVLPLAVLGISEGFHFPGTVALYYQEFPEALKSTSTAMVSLLIGIGLFLSTIVTDLIDRTTRWLPDNINNGRLDCVFWTLVVIATVNFGYFLICARFFKYQNVEDREDLDDGTSGLPQ</sequence>
<comment type="subcellular location">
    <subcellularLocation>
        <location evidence="1">Membrane</location>
        <topology evidence="1">Multi-pass membrane protein</topology>
    </subcellularLocation>
</comment>
<dbReference type="Gramene" id="Jr07_35360_p1">
    <property type="protein sequence ID" value="cds.Jr07_35360_p1"/>
    <property type="gene ID" value="Jr07_35360"/>
</dbReference>
<dbReference type="AlphaFoldDB" id="A0A2I4FAF4"/>
<comment type="similarity">
    <text evidence="2">Belongs to the major facilitator superfamily. Proton-dependent oligopeptide transporter (POT/PTR) (TC 2.A.17) family.</text>
</comment>
<evidence type="ECO:0000313" key="8">
    <source>
        <dbReference type="Proteomes" id="UP000235220"/>
    </source>
</evidence>
<dbReference type="InterPro" id="IPR018456">
    <property type="entry name" value="PTR2_symporter_CS"/>
</dbReference>
<accession>A0A2I4FAF4</accession>
<dbReference type="PANTHER" id="PTHR11654">
    <property type="entry name" value="OLIGOPEPTIDE TRANSPORTER-RELATED"/>
    <property type="match status" value="1"/>
</dbReference>
<evidence type="ECO:0000256" key="6">
    <source>
        <dbReference type="SAM" id="MobiDB-lite"/>
    </source>
</evidence>
<keyword evidence="5 7" id="KW-0472">Membrane</keyword>
<reference evidence="9 10" key="1">
    <citation type="submission" date="2025-04" db="UniProtKB">
        <authorList>
            <consortium name="RefSeq"/>
        </authorList>
    </citation>
    <scope>IDENTIFICATION</scope>
    <source>
        <tissue evidence="9 10">Leaves</tissue>
    </source>
</reference>
<dbReference type="InterPro" id="IPR036259">
    <property type="entry name" value="MFS_trans_sf"/>
</dbReference>
<feature type="region of interest" description="Disordered" evidence="6">
    <location>
        <begin position="1"/>
        <end position="20"/>
    </location>
</feature>
<dbReference type="PROSITE" id="PS01022">
    <property type="entry name" value="PTR2_1"/>
    <property type="match status" value="1"/>
</dbReference>
<feature type="transmembrane region" description="Helical" evidence="7">
    <location>
        <begin position="488"/>
        <end position="509"/>
    </location>
</feature>
<feature type="transmembrane region" description="Helical" evidence="7">
    <location>
        <begin position="30"/>
        <end position="55"/>
    </location>
</feature>
<feature type="transmembrane region" description="Helical" evidence="7">
    <location>
        <begin position="327"/>
        <end position="350"/>
    </location>
</feature>
<dbReference type="GO" id="GO:0055085">
    <property type="term" value="P:transmembrane transport"/>
    <property type="evidence" value="ECO:0000318"/>
    <property type="project" value="GO_Central"/>
</dbReference>
<organism evidence="8 10">
    <name type="scientific">Juglans regia</name>
    <name type="common">English walnut</name>
    <dbReference type="NCBI Taxonomy" id="51240"/>
    <lineage>
        <taxon>Eukaryota</taxon>
        <taxon>Viridiplantae</taxon>
        <taxon>Streptophyta</taxon>
        <taxon>Embryophyta</taxon>
        <taxon>Tracheophyta</taxon>
        <taxon>Spermatophyta</taxon>
        <taxon>Magnoliopsida</taxon>
        <taxon>eudicotyledons</taxon>
        <taxon>Gunneridae</taxon>
        <taxon>Pentapetalae</taxon>
        <taxon>rosids</taxon>
        <taxon>fabids</taxon>
        <taxon>Fagales</taxon>
        <taxon>Juglandaceae</taxon>
        <taxon>Juglans</taxon>
    </lineage>
</organism>
<feature type="transmembrane region" description="Helical" evidence="7">
    <location>
        <begin position="414"/>
        <end position="432"/>
    </location>
</feature>
<dbReference type="CDD" id="cd17416">
    <property type="entry name" value="MFS_NPF1_2"/>
    <property type="match status" value="1"/>
</dbReference>
<feature type="transmembrane region" description="Helical" evidence="7">
    <location>
        <begin position="205"/>
        <end position="226"/>
    </location>
</feature>
<dbReference type="Gene3D" id="1.20.1250.20">
    <property type="entry name" value="MFS general substrate transporter like domains"/>
    <property type="match status" value="1"/>
</dbReference>
<feature type="transmembrane region" description="Helical" evidence="7">
    <location>
        <begin position="92"/>
        <end position="113"/>
    </location>
</feature>
<evidence type="ECO:0000313" key="10">
    <source>
        <dbReference type="RefSeq" id="XP_018828625.2"/>
    </source>
</evidence>
<feature type="transmembrane region" description="Helical" evidence="7">
    <location>
        <begin position="67"/>
        <end position="86"/>
    </location>
</feature>
<feature type="transmembrane region" description="Helical" evidence="7">
    <location>
        <begin position="529"/>
        <end position="550"/>
    </location>
</feature>
<dbReference type="GO" id="GO:0006857">
    <property type="term" value="P:oligopeptide transport"/>
    <property type="evidence" value="ECO:0007669"/>
    <property type="project" value="InterPro"/>
</dbReference>
<dbReference type="InterPro" id="IPR000109">
    <property type="entry name" value="POT_fam"/>
</dbReference>
<evidence type="ECO:0000256" key="3">
    <source>
        <dbReference type="ARBA" id="ARBA00022692"/>
    </source>
</evidence>